<sequence>MKLKTLKPLYLGGQTLVEGTSFETIEQHGRELVQKGYAQPDDSEGEVVVTISQEDAVGAGVLTTGSLGTVTLPIAQPVAGFKAKHKGAGKYIVVDAEGNQVGEFSGNQEEATAEAERLIAGGEPEQAQE</sequence>
<organism evidence="2 3">
    <name type="scientific">Pseudomonas putida</name>
    <name type="common">Arthrobacter siderocapsulatus</name>
    <dbReference type="NCBI Taxonomy" id="303"/>
    <lineage>
        <taxon>Bacteria</taxon>
        <taxon>Pseudomonadati</taxon>
        <taxon>Pseudomonadota</taxon>
        <taxon>Gammaproteobacteria</taxon>
        <taxon>Pseudomonadales</taxon>
        <taxon>Pseudomonadaceae</taxon>
        <taxon>Pseudomonas</taxon>
    </lineage>
</organism>
<dbReference type="EMBL" id="RJAI01000003">
    <property type="protein sequence ID" value="RNF93703.1"/>
    <property type="molecule type" value="Genomic_DNA"/>
</dbReference>
<evidence type="ECO:0000313" key="2">
    <source>
        <dbReference type="EMBL" id="RNF93703.1"/>
    </source>
</evidence>
<proteinExistence type="predicted"/>
<protein>
    <submittedName>
        <fullName evidence="2">Uncharacterized protein</fullName>
    </submittedName>
</protein>
<dbReference type="Proteomes" id="UP000278162">
    <property type="component" value="Unassembled WGS sequence"/>
</dbReference>
<dbReference type="AlphaFoldDB" id="A0A3M8TKR0"/>
<accession>A0A3M8TKR0</accession>
<gene>
    <name evidence="2" type="ORF">EFK07_03255</name>
</gene>
<dbReference type="RefSeq" id="WP_123083823.1">
    <property type="nucleotide sequence ID" value="NZ_RJAI01000003.1"/>
</dbReference>
<feature type="region of interest" description="Disordered" evidence="1">
    <location>
        <begin position="103"/>
        <end position="129"/>
    </location>
</feature>
<reference evidence="2 3" key="1">
    <citation type="submission" date="2018-10" db="EMBL/GenBank/DDBJ databases">
        <title>An outbreak of IMP-63 producing strain in France.</title>
        <authorList>
            <person name="Bour M."/>
            <person name="Liapis E."/>
            <person name="Plesiat P."/>
        </authorList>
    </citation>
    <scope>NUCLEOTIDE SEQUENCE [LARGE SCALE GENOMIC DNA]</scope>
    <source>
        <strain evidence="2 3">12917</strain>
    </source>
</reference>
<evidence type="ECO:0000313" key="3">
    <source>
        <dbReference type="Proteomes" id="UP000278162"/>
    </source>
</evidence>
<comment type="caution">
    <text evidence="2">The sequence shown here is derived from an EMBL/GenBank/DDBJ whole genome shotgun (WGS) entry which is preliminary data.</text>
</comment>
<evidence type="ECO:0000256" key="1">
    <source>
        <dbReference type="SAM" id="MobiDB-lite"/>
    </source>
</evidence>
<name>A0A3M8TKR0_PSEPU</name>